<dbReference type="InterPro" id="IPR020547">
    <property type="entry name" value="ATP_synth_F1_esu_C"/>
</dbReference>
<evidence type="ECO:0000313" key="12">
    <source>
        <dbReference type="EMBL" id="ABM53602.1"/>
    </source>
</evidence>
<keyword evidence="4 8" id="KW-0406">Ion transport</keyword>
<evidence type="ECO:0000256" key="9">
    <source>
        <dbReference type="RuleBase" id="RU003656"/>
    </source>
</evidence>
<keyword evidence="8" id="KW-1003">Cell membrane</keyword>
<dbReference type="SUPFAM" id="SSF51344">
    <property type="entry name" value="Epsilon subunit of F1F0-ATP synthase N-terminal domain"/>
    <property type="match status" value="1"/>
</dbReference>
<evidence type="ECO:0000256" key="4">
    <source>
        <dbReference type="ARBA" id="ARBA00023065"/>
    </source>
</evidence>
<name>B1N6Q6_9BACT</name>
<sequence length="142" mass="14934">MSSETTGFRVEVVSPERVVYSGEASQVITRTLGGGEIAFLPGHVSFLGALVENHTRIYQADGKVVDAAVHGGFVEVSGTTVTILSDGAELASDIDVDRARRAKERAEEHLRAEHDAETEGALRRAHARLSAAGGLTGANTGH</sequence>
<comment type="similarity">
    <text evidence="2 8 9">Belongs to the ATPase epsilon chain family.</text>
</comment>
<comment type="function">
    <text evidence="8">Produces ATP from ADP in the presence of a proton gradient across the membrane.</text>
</comment>
<dbReference type="AlphaFoldDB" id="B1N6Q6"/>
<dbReference type="Pfam" id="PF00401">
    <property type="entry name" value="ATP-synt_DE"/>
    <property type="match status" value="1"/>
</dbReference>
<keyword evidence="7 8" id="KW-0066">ATP synthesis</keyword>
<evidence type="ECO:0000259" key="11">
    <source>
        <dbReference type="Pfam" id="PF02823"/>
    </source>
</evidence>
<organism evidence="12">
    <name type="scientific">uncultured bacterium CBNPD1 BAC clone 2089</name>
    <dbReference type="NCBI Taxonomy" id="417311"/>
    <lineage>
        <taxon>Bacteria</taxon>
        <taxon>environmental samples</taxon>
    </lineage>
</organism>
<feature type="domain" description="ATP synthase F1 complex delta/epsilon subunit N-terminal" evidence="11">
    <location>
        <begin position="8"/>
        <end position="88"/>
    </location>
</feature>
<dbReference type="PANTHER" id="PTHR13822">
    <property type="entry name" value="ATP SYNTHASE DELTA/EPSILON CHAIN"/>
    <property type="match status" value="1"/>
</dbReference>
<dbReference type="EMBL" id="EF157672">
    <property type="protein sequence ID" value="ABM53602.1"/>
    <property type="molecule type" value="Genomic_DNA"/>
</dbReference>
<proteinExistence type="inferred from homology"/>
<dbReference type="InterPro" id="IPR020546">
    <property type="entry name" value="ATP_synth_F1_dsu/esu_N"/>
</dbReference>
<protein>
    <recommendedName>
        <fullName evidence="8">ATP synthase epsilon chain</fullName>
    </recommendedName>
    <alternativeName>
        <fullName evidence="8">ATP synthase F1 sector epsilon subunit</fullName>
    </alternativeName>
    <alternativeName>
        <fullName evidence="8">F-ATPase epsilon subunit</fullName>
    </alternativeName>
</protein>
<comment type="subcellular location">
    <subcellularLocation>
        <location evidence="1 8">Cell membrane</location>
        <topology evidence="1 8">Peripheral membrane protein</topology>
    </subcellularLocation>
</comment>
<dbReference type="GO" id="GO:0046933">
    <property type="term" value="F:proton-transporting ATP synthase activity, rotational mechanism"/>
    <property type="evidence" value="ECO:0007669"/>
    <property type="project" value="UniProtKB-UniRule"/>
</dbReference>
<dbReference type="InterPro" id="IPR036794">
    <property type="entry name" value="ATP_F1_dsu/esu_C_sf"/>
</dbReference>
<dbReference type="GO" id="GO:0045259">
    <property type="term" value="C:proton-transporting ATP synthase complex"/>
    <property type="evidence" value="ECO:0007669"/>
    <property type="project" value="UniProtKB-KW"/>
</dbReference>
<dbReference type="NCBIfam" id="TIGR01216">
    <property type="entry name" value="ATP_synt_epsi"/>
    <property type="match status" value="1"/>
</dbReference>
<accession>B1N6Q6</accession>
<keyword evidence="5 8" id="KW-0472">Membrane</keyword>
<dbReference type="CDD" id="cd12152">
    <property type="entry name" value="F1-ATPase_delta"/>
    <property type="match status" value="1"/>
</dbReference>
<keyword evidence="8" id="KW-0375">Hydrogen ion transport</keyword>
<dbReference type="GO" id="GO:0005886">
    <property type="term" value="C:plasma membrane"/>
    <property type="evidence" value="ECO:0007669"/>
    <property type="project" value="UniProtKB-SubCell"/>
</dbReference>
<reference evidence="12" key="1">
    <citation type="journal article" date="2008" name="FEMS Microbiol. Ecol.">
        <title>Metagenomic analysis of a freshwater toxic cyanobacteria bloom.</title>
        <authorList>
            <person name="Pope P.B."/>
            <person name="Patel B.K."/>
        </authorList>
    </citation>
    <scope>NUCLEOTIDE SEQUENCE</scope>
</reference>
<dbReference type="GO" id="GO:0005524">
    <property type="term" value="F:ATP binding"/>
    <property type="evidence" value="ECO:0007669"/>
    <property type="project" value="UniProtKB-UniRule"/>
</dbReference>
<dbReference type="Pfam" id="PF02823">
    <property type="entry name" value="ATP-synt_DE_N"/>
    <property type="match status" value="1"/>
</dbReference>
<keyword evidence="6 8" id="KW-0139">CF(1)</keyword>
<evidence type="ECO:0000256" key="1">
    <source>
        <dbReference type="ARBA" id="ARBA00004202"/>
    </source>
</evidence>
<dbReference type="PANTHER" id="PTHR13822:SF10">
    <property type="entry name" value="ATP SYNTHASE EPSILON CHAIN, CHLOROPLASTIC"/>
    <property type="match status" value="1"/>
</dbReference>
<evidence type="ECO:0000256" key="7">
    <source>
        <dbReference type="ARBA" id="ARBA00023310"/>
    </source>
</evidence>
<dbReference type="InterPro" id="IPR036771">
    <property type="entry name" value="ATPsynth_dsu/esu_N"/>
</dbReference>
<evidence type="ECO:0000256" key="5">
    <source>
        <dbReference type="ARBA" id="ARBA00023136"/>
    </source>
</evidence>
<dbReference type="NCBIfam" id="NF009977">
    <property type="entry name" value="PRK13442.1"/>
    <property type="match status" value="1"/>
</dbReference>
<evidence type="ECO:0000256" key="6">
    <source>
        <dbReference type="ARBA" id="ARBA00023196"/>
    </source>
</evidence>
<feature type="domain" description="ATP synthase epsilon subunit C-terminal" evidence="10">
    <location>
        <begin position="93"/>
        <end position="133"/>
    </location>
</feature>
<evidence type="ECO:0000256" key="2">
    <source>
        <dbReference type="ARBA" id="ARBA00005712"/>
    </source>
</evidence>
<evidence type="ECO:0000256" key="3">
    <source>
        <dbReference type="ARBA" id="ARBA00022448"/>
    </source>
</evidence>
<dbReference type="Gene3D" id="2.60.15.10">
    <property type="entry name" value="F0F1 ATP synthase delta/epsilon subunit, N-terminal"/>
    <property type="match status" value="1"/>
</dbReference>
<gene>
    <name evidence="8" type="primary">atpC</name>
</gene>
<dbReference type="InterPro" id="IPR001469">
    <property type="entry name" value="ATP_synth_F1_dsu/esu"/>
</dbReference>
<evidence type="ECO:0000259" key="10">
    <source>
        <dbReference type="Pfam" id="PF00401"/>
    </source>
</evidence>
<dbReference type="HAMAP" id="MF_00530">
    <property type="entry name" value="ATP_synth_epsil_bac"/>
    <property type="match status" value="1"/>
</dbReference>
<comment type="subunit">
    <text evidence="8 9">F-type ATPases have 2 components, CF(1) - the catalytic core - and CF(0) - the membrane proton channel. CF(1) has five subunits: alpha(3), beta(3), gamma(1), delta(1), epsilon(1). CF(0) has three main subunits: a, b and c.</text>
</comment>
<evidence type="ECO:0000256" key="8">
    <source>
        <dbReference type="HAMAP-Rule" id="MF_00530"/>
    </source>
</evidence>
<keyword evidence="3 8" id="KW-0813">Transport</keyword>
<dbReference type="SUPFAM" id="SSF46604">
    <property type="entry name" value="Epsilon subunit of F1F0-ATP synthase C-terminal domain"/>
    <property type="match status" value="1"/>
</dbReference>